<dbReference type="Pfam" id="PF13456">
    <property type="entry name" value="RVT_3"/>
    <property type="match status" value="1"/>
</dbReference>
<evidence type="ECO:0000259" key="1">
    <source>
        <dbReference type="Pfam" id="PF13456"/>
    </source>
</evidence>
<feature type="domain" description="RNase H type-1" evidence="1">
    <location>
        <begin position="33"/>
        <end position="65"/>
    </location>
</feature>
<dbReference type="EMBL" id="QGKV02000759">
    <property type="protein sequence ID" value="KAF3562042.1"/>
    <property type="molecule type" value="Genomic_DNA"/>
</dbReference>
<dbReference type="InterPro" id="IPR002156">
    <property type="entry name" value="RNaseH_domain"/>
</dbReference>
<name>A0ABQ7CQA7_BRACR</name>
<dbReference type="Proteomes" id="UP000266723">
    <property type="component" value="Unassembled WGS sequence"/>
</dbReference>
<dbReference type="InterPro" id="IPR036397">
    <property type="entry name" value="RNaseH_sf"/>
</dbReference>
<dbReference type="Gene3D" id="3.30.420.10">
    <property type="entry name" value="Ribonuclease H-like superfamily/Ribonuclease H"/>
    <property type="match status" value="1"/>
</dbReference>
<keyword evidence="3" id="KW-1185">Reference proteome</keyword>
<evidence type="ECO:0000313" key="2">
    <source>
        <dbReference type="EMBL" id="KAF3562042.1"/>
    </source>
</evidence>
<protein>
    <recommendedName>
        <fullName evidence="1">RNase H type-1 domain-containing protein</fullName>
    </recommendedName>
</protein>
<comment type="caution">
    <text evidence="2">The sequence shown here is derived from an EMBL/GenBank/DDBJ whole genome shotgun (WGS) entry which is preliminary data.</text>
</comment>
<gene>
    <name evidence="2" type="ORF">DY000_02018726</name>
</gene>
<organism evidence="2 3">
    <name type="scientific">Brassica cretica</name>
    <name type="common">Mustard</name>
    <dbReference type="NCBI Taxonomy" id="69181"/>
    <lineage>
        <taxon>Eukaryota</taxon>
        <taxon>Viridiplantae</taxon>
        <taxon>Streptophyta</taxon>
        <taxon>Embryophyta</taxon>
        <taxon>Tracheophyta</taxon>
        <taxon>Spermatophyta</taxon>
        <taxon>Magnoliopsida</taxon>
        <taxon>eudicotyledons</taxon>
        <taxon>Gunneridae</taxon>
        <taxon>Pentapetalae</taxon>
        <taxon>rosids</taxon>
        <taxon>malvids</taxon>
        <taxon>Brassicales</taxon>
        <taxon>Brassicaceae</taxon>
        <taxon>Brassiceae</taxon>
        <taxon>Brassica</taxon>
    </lineage>
</organism>
<sequence length="94" mass="10893">MRIPSIRFQKDYSDLSGYDYEPDGVAYFCDRDRDASKLQEDFEDVSLSHIPRSRNGRADVLAKEARRKGYIFSHMDQTRTDKDAPRRIVSSATT</sequence>
<evidence type="ECO:0000313" key="3">
    <source>
        <dbReference type="Proteomes" id="UP000266723"/>
    </source>
</evidence>
<accession>A0ABQ7CQA7</accession>
<reference evidence="2 3" key="1">
    <citation type="journal article" date="2020" name="BMC Genomics">
        <title>Intraspecific diversification of the crop wild relative Brassica cretica Lam. using demographic model selection.</title>
        <authorList>
            <person name="Kioukis A."/>
            <person name="Michalopoulou V.A."/>
            <person name="Briers L."/>
            <person name="Pirintsos S."/>
            <person name="Studholme D.J."/>
            <person name="Pavlidis P."/>
            <person name="Sarris P.F."/>
        </authorList>
    </citation>
    <scope>NUCLEOTIDE SEQUENCE [LARGE SCALE GENOMIC DNA]</scope>
    <source>
        <strain evidence="3">cv. PFS-1207/04</strain>
    </source>
</reference>
<proteinExistence type="predicted"/>